<keyword evidence="4" id="KW-1003">Cell membrane</keyword>
<evidence type="ECO:0000256" key="9">
    <source>
        <dbReference type="SAM" id="Phobius"/>
    </source>
</evidence>
<feature type="domain" description="ABC transmembrane type-1" evidence="10">
    <location>
        <begin position="63"/>
        <end position="273"/>
    </location>
</feature>
<feature type="transmembrane region" description="Helical" evidence="9">
    <location>
        <begin position="136"/>
        <end position="163"/>
    </location>
</feature>
<comment type="caution">
    <text evidence="11">The sequence shown here is derived from an EMBL/GenBank/DDBJ whole genome shotgun (WGS) entry which is preliminary data.</text>
</comment>
<dbReference type="PANTHER" id="PTHR30425">
    <property type="entry name" value="PHOSPHATE TRANSPORT SYSTEM PERMEASE PROTEIN PST"/>
    <property type="match status" value="1"/>
</dbReference>
<dbReference type="Proteomes" id="UP000308891">
    <property type="component" value="Unassembled WGS sequence"/>
</dbReference>
<evidence type="ECO:0000256" key="1">
    <source>
        <dbReference type="ARBA" id="ARBA00004651"/>
    </source>
</evidence>
<protein>
    <submittedName>
        <fullName evidence="11">ABC transporter permease subunit</fullName>
    </submittedName>
</protein>
<keyword evidence="7 9" id="KW-1133">Transmembrane helix</keyword>
<evidence type="ECO:0000256" key="7">
    <source>
        <dbReference type="ARBA" id="ARBA00022989"/>
    </source>
</evidence>
<evidence type="ECO:0000256" key="5">
    <source>
        <dbReference type="ARBA" id="ARBA00022592"/>
    </source>
</evidence>
<keyword evidence="8 9" id="KW-0472">Membrane</keyword>
<name>A0A4T0V025_9NEIS</name>
<feature type="transmembrane region" description="Helical" evidence="9">
    <location>
        <begin position="184"/>
        <end position="208"/>
    </location>
</feature>
<dbReference type="RefSeq" id="WP_136552077.1">
    <property type="nucleotide sequence ID" value="NZ_STGJ01000005.1"/>
</dbReference>
<keyword evidence="6 9" id="KW-0812">Transmembrane</keyword>
<evidence type="ECO:0000313" key="11">
    <source>
        <dbReference type="EMBL" id="TIC84778.1"/>
    </source>
</evidence>
<accession>A0A4T0V025</accession>
<keyword evidence="5" id="KW-0592">Phosphate transport</keyword>
<evidence type="ECO:0000256" key="8">
    <source>
        <dbReference type="ARBA" id="ARBA00023136"/>
    </source>
</evidence>
<dbReference type="GO" id="GO:0006817">
    <property type="term" value="P:phosphate ion transport"/>
    <property type="evidence" value="ECO:0007669"/>
    <property type="project" value="UniProtKB-KW"/>
</dbReference>
<reference evidence="11 12" key="1">
    <citation type="submission" date="2019-04" db="EMBL/GenBank/DDBJ databases">
        <title>Crenobacter sp. nov.</title>
        <authorList>
            <person name="Shi S."/>
        </authorList>
    </citation>
    <scope>NUCLEOTIDE SEQUENCE [LARGE SCALE GENOMIC DNA]</scope>
    <source>
        <strain evidence="11 12">GY 70310</strain>
    </source>
</reference>
<evidence type="ECO:0000256" key="2">
    <source>
        <dbReference type="ARBA" id="ARBA00007069"/>
    </source>
</evidence>
<comment type="subcellular location">
    <subcellularLocation>
        <location evidence="1">Cell membrane</location>
        <topology evidence="1">Multi-pass membrane protein</topology>
    </subcellularLocation>
</comment>
<dbReference type="EMBL" id="STGJ01000005">
    <property type="protein sequence ID" value="TIC84778.1"/>
    <property type="molecule type" value="Genomic_DNA"/>
</dbReference>
<dbReference type="SUPFAM" id="SSF161098">
    <property type="entry name" value="MetI-like"/>
    <property type="match status" value="1"/>
</dbReference>
<dbReference type="CDD" id="cd06261">
    <property type="entry name" value="TM_PBP2"/>
    <property type="match status" value="1"/>
</dbReference>
<evidence type="ECO:0000313" key="12">
    <source>
        <dbReference type="Proteomes" id="UP000308891"/>
    </source>
</evidence>
<dbReference type="PANTHER" id="PTHR30425:SF1">
    <property type="entry name" value="PHOSPHATE TRANSPORT SYSTEM PERMEASE PROTEIN PSTC"/>
    <property type="match status" value="1"/>
</dbReference>
<keyword evidence="12" id="KW-1185">Reference proteome</keyword>
<evidence type="ECO:0000256" key="4">
    <source>
        <dbReference type="ARBA" id="ARBA00022475"/>
    </source>
</evidence>
<comment type="similarity">
    <text evidence="2">Belongs to the binding-protein-dependent transport system permease family. CysTW subfamily.</text>
</comment>
<dbReference type="GO" id="GO:0005886">
    <property type="term" value="C:plasma membrane"/>
    <property type="evidence" value="ECO:0007669"/>
    <property type="project" value="UniProtKB-SubCell"/>
</dbReference>
<dbReference type="GO" id="GO:0055085">
    <property type="term" value="P:transmembrane transport"/>
    <property type="evidence" value="ECO:0007669"/>
    <property type="project" value="InterPro"/>
</dbReference>
<dbReference type="OrthoDB" id="9785113at2"/>
<feature type="transmembrane region" description="Helical" evidence="9">
    <location>
        <begin position="67"/>
        <end position="91"/>
    </location>
</feature>
<dbReference type="AlphaFoldDB" id="A0A4T0V025"/>
<dbReference type="InterPro" id="IPR051124">
    <property type="entry name" value="Phosphate_Transport_Permease"/>
</dbReference>
<organism evidence="11 12">
    <name type="scientific">Crenobacter intestini</name>
    <dbReference type="NCBI Taxonomy" id="2563443"/>
    <lineage>
        <taxon>Bacteria</taxon>
        <taxon>Pseudomonadati</taxon>
        <taxon>Pseudomonadota</taxon>
        <taxon>Betaproteobacteria</taxon>
        <taxon>Neisseriales</taxon>
        <taxon>Neisseriaceae</taxon>
        <taxon>Crenobacter</taxon>
    </lineage>
</organism>
<evidence type="ECO:0000256" key="6">
    <source>
        <dbReference type="ARBA" id="ARBA00022692"/>
    </source>
</evidence>
<dbReference type="InterPro" id="IPR000515">
    <property type="entry name" value="MetI-like"/>
</dbReference>
<dbReference type="Gene3D" id="1.10.3720.10">
    <property type="entry name" value="MetI-like"/>
    <property type="match status" value="1"/>
</dbReference>
<dbReference type="InterPro" id="IPR035906">
    <property type="entry name" value="MetI-like_sf"/>
</dbReference>
<evidence type="ECO:0000256" key="3">
    <source>
        <dbReference type="ARBA" id="ARBA00022448"/>
    </source>
</evidence>
<sequence>MHARLTGALLRAAAQVSTLWVVLTLLLFAWLGRPLWQDPAALASLAGFSWNPAAGQYGLGAMFAGTLLLSSGALVLAFPLGLLCTLFVLALGPRALARPLRQVLTLMAGVPTIVYAFVAVWLLVPWLRDSAGVGMGFSWLAASLTLGLMLVPTVALPLIGVLAPADAALAPSCDALGLRRVQRLLWVTLPAHKPLMLSVLLVAAGRAAGDTLIALMLSGNAPWLPQSPADPLRVLSAHIALSLATDTESTAYAAIYASSLLLLAWVGFSHALSRRLMR</sequence>
<feature type="transmembrane region" description="Helical" evidence="9">
    <location>
        <begin position="251"/>
        <end position="272"/>
    </location>
</feature>
<feature type="transmembrane region" description="Helical" evidence="9">
    <location>
        <begin position="103"/>
        <end position="124"/>
    </location>
</feature>
<dbReference type="PROSITE" id="PS50928">
    <property type="entry name" value="ABC_TM1"/>
    <property type="match status" value="1"/>
</dbReference>
<evidence type="ECO:0000259" key="10">
    <source>
        <dbReference type="PROSITE" id="PS50928"/>
    </source>
</evidence>
<keyword evidence="3" id="KW-0813">Transport</keyword>
<feature type="transmembrane region" description="Helical" evidence="9">
    <location>
        <begin position="12"/>
        <end position="32"/>
    </location>
</feature>
<gene>
    <name evidence="11" type="ORF">E5K04_06305</name>
</gene>
<proteinExistence type="inferred from homology"/>